<feature type="compositionally biased region" description="Basic and acidic residues" evidence="1">
    <location>
        <begin position="61"/>
        <end position="72"/>
    </location>
</feature>
<evidence type="ECO:0000313" key="3">
    <source>
        <dbReference type="EMBL" id="CRK11532.1"/>
    </source>
</evidence>
<feature type="transmembrane region" description="Helical" evidence="2">
    <location>
        <begin position="91"/>
        <end position="108"/>
    </location>
</feature>
<keyword evidence="2" id="KW-0812">Transmembrane</keyword>
<protein>
    <submittedName>
        <fullName evidence="3">Uncharacterized protein</fullName>
    </submittedName>
</protein>
<keyword evidence="2" id="KW-1133">Transmembrane helix</keyword>
<reference evidence="4" key="1">
    <citation type="submission" date="2015-05" db="EMBL/GenBank/DDBJ databases">
        <authorList>
            <person name="Fogelqvist Johan"/>
        </authorList>
    </citation>
    <scope>NUCLEOTIDE SEQUENCE [LARGE SCALE GENOMIC DNA]</scope>
</reference>
<feature type="region of interest" description="Disordered" evidence="1">
    <location>
        <begin position="46"/>
        <end position="74"/>
    </location>
</feature>
<evidence type="ECO:0000256" key="1">
    <source>
        <dbReference type="SAM" id="MobiDB-lite"/>
    </source>
</evidence>
<dbReference type="AlphaFoldDB" id="A0A0G4KP13"/>
<name>A0A0G4KP13_VERLO</name>
<proteinExistence type="predicted"/>
<evidence type="ECO:0000313" key="4">
    <source>
        <dbReference type="Proteomes" id="UP000045706"/>
    </source>
</evidence>
<accession>A0A0G4KP13</accession>
<dbReference type="Proteomes" id="UP000045706">
    <property type="component" value="Unassembled WGS sequence"/>
</dbReference>
<gene>
    <name evidence="3" type="ORF">BN1723_009403</name>
</gene>
<evidence type="ECO:0000256" key="2">
    <source>
        <dbReference type="SAM" id="Phobius"/>
    </source>
</evidence>
<keyword evidence="2" id="KW-0472">Membrane</keyword>
<dbReference type="EMBL" id="CVQI01002225">
    <property type="protein sequence ID" value="CRK11532.1"/>
    <property type="molecule type" value="Genomic_DNA"/>
</dbReference>
<organism evidence="3 4">
    <name type="scientific">Verticillium longisporum</name>
    <name type="common">Verticillium dahliae var. longisporum</name>
    <dbReference type="NCBI Taxonomy" id="100787"/>
    <lineage>
        <taxon>Eukaryota</taxon>
        <taxon>Fungi</taxon>
        <taxon>Dikarya</taxon>
        <taxon>Ascomycota</taxon>
        <taxon>Pezizomycotina</taxon>
        <taxon>Sordariomycetes</taxon>
        <taxon>Hypocreomycetidae</taxon>
        <taxon>Glomerellales</taxon>
        <taxon>Plectosphaerellaceae</taxon>
        <taxon>Verticillium</taxon>
    </lineage>
</organism>
<sequence>MNLPTLYFCASSRASTYFQPSLAWHTAQVMSATTCQPVTSWRFSERPTRTLRRSRAGGEAGRVEHDRDDRDGAAGLGGATRVSGFVRERRLAVLLLAAVLLLMVLLGPKRSGSEEGGEPAAELGAEDVGELLSEGTSEVLDVLGWRGRRVKGSLNAGRR</sequence>